<proteinExistence type="predicted"/>
<comment type="caution">
    <text evidence="1">The sequence shown here is derived from an EMBL/GenBank/DDBJ whole genome shotgun (WGS) entry which is preliminary data.</text>
</comment>
<dbReference type="Proteomes" id="UP000436088">
    <property type="component" value="Unassembled WGS sequence"/>
</dbReference>
<sequence length="143" mass="15491">MQDIASGLALANCPSSDTDLLISIVNQLGDDYRPIVISLSILLAQQILSSDLIRVMIIRSTTVEERMEATPDRKILCQSMANPPVINVAATHLSSEPAYWMFDSGASHHTTMTTTTLQDSFAYDGPDTIQLGNGNSLPISHIC</sequence>
<protein>
    <submittedName>
        <fullName evidence="1">Uncharacterized protein</fullName>
    </submittedName>
</protein>
<dbReference type="EMBL" id="VEPZ02001096">
    <property type="protein sequence ID" value="KAE8695056.1"/>
    <property type="molecule type" value="Genomic_DNA"/>
</dbReference>
<name>A0A6A2ZU33_HIBSY</name>
<evidence type="ECO:0000313" key="2">
    <source>
        <dbReference type="Proteomes" id="UP000436088"/>
    </source>
</evidence>
<evidence type="ECO:0000313" key="1">
    <source>
        <dbReference type="EMBL" id="KAE8695056.1"/>
    </source>
</evidence>
<accession>A0A6A2ZU33</accession>
<dbReference type="AlphaFoldDB" id="A0A6A2ZU33"/>
<gene>
    <name evidence="1" type="ORF">F3Y22_tig00110745pilonHSYRG00179</name>
</gene>
<reference evidence="1" key="1">
    <citation type="submission" date="2019-09" db="EMBL/GenBank/DDBJ databases">
        <title>Draft genome information of white flower Hibiscus syriacus.</title>
        <authorList>
            <person name="Kim Y.-M."/>
        </authorList>
    </citation>
    <scope>NUCLEOTIDE SEQUENCE [LARGE SCALE GENOMIC DNA]</scope>
    <source>
        <strain evidence="1">YM2019G1</strain>
    </source>
</reference>
<keyword evidence="2" id="KW-1185">Reference proteome</keyword>
<organism evidence="1 2">
    <name type="scientific">Hibiscus syriacus</name>
    <name type="common">Rose of Sharon</name>
    <dbReference type="NCBI Taxonomy" id="106335"/>
    <lineage>
        <taxon>Eukaryota</taxon>
        <taxon>Viridiplantae</taxon>
        <taxon>Streptophyta</taxon>
        <taxon>Embryophyta</taxon>
        <taxon>Tracheophyta</taxon>
        <taxon>Spermatophyta</taxon>
        <taxon>Magnoliopsida</taxon>
        <taxon>eudicotyledons</taxon>
        <taxon>Gunneridae</taxon>
        <taxon>Pentapetalae</taxon>
        <taxon>rosids</taxon>
        <taxon>malvids</taxon>
        <taxon>Malvales</taxon>
        <taxon>Malvaceae</taxon>
        <taxon>Malvoideae</taxon>
        <taxon>Hibiscus</taxon>
    </lineage>
</organism>